<name>A0A0E9XSA9_ANGAN</name>
<accession>A0A0E9XSA9</accession>
<protein>
    <submittedName>
        <fullName evidence="2">Uncharacterized protein</fullName>
    </submittedName>
</protein>
<keyword evidence="1" id="KW-0812">Transmembrane</keyword>
<sequence length="33" mass="3530">MGPKGLPAGPAALGNLLPLSVFYFSFLFFSRTI</sequence>
<evidence type="ECO:0000313" key="2">
    <source>
        <dbReference type="EMBL" id="JAI04579.1"/>
    </source>
</evidence>
<dbReference type="EMBL" id="GBXM01003999">
    <property type="protein sequence ID" value="JAI04579.1"/>
    <property type="molecule type" value="Transcribed_RNA"/>
</dbReference>
<keyword evidence="1" id="KW-1133">Transmembrane helix</keyword>
<reference evidence="2" key="1">
    <citation type="submission" date="2014-11" db="EMBL/GenBank/DDBJ databases">
        <authorList>
            <person name="Amaro Gonzalez C."/>
        </authorList>
    </citation>
    <scope>NUCLEOTIDE SEQUENCE</scope>
</reference>
<reference evidence="2" key="2">
    <citation type="journal article" date="2015" name="Fish Shellfish Immunol.">
        <title>Early steps in the European eel (Anguilla anguilla)-Vibrio vulnificus interaction in the gills: Role of the RtxA13 toxin.</title>
        <authorList>
            <person name="Callol A."/>
            <person name="Pajuelo D."/>
            <person name="Ebbesson L."/>
            <person name="Teles M."/>
            <person name="MacKenzie S."/>
            <person name="Amaro C."/>
        </authorList>
    </citation>
    <scope>NUCLEOTIDE SEQUENCE</scope>
</reference>
<proteinExistence type="predicted"/>
<evidence type="ECO:0000256" key="1">
    <source>
        <dbReference type="SAM" id="Phobius"/>
    </source>
</evidence>
<feature type="transmembrane region" description="Helical" evidence="1">
    <location>
        <begin position="12"/>
        <end position="29"/>
    </location>
</feature>
<keyword evidence="1" id="KW-0472">Membrane</keyword>
<organism evidence="2">
    <name type="scientific">Anguilla anguilla</name>
    <name type="common">European freshwater eel</name>
    <name type="synonym">Muraena anguilla</name>
    <dbReference type="NCBI Taxonomy" id="7936"/>
    <lineage>
        <taxon>Eukaryota</taxon>
        <taxon>Metazoa</taxon>
        <taxon>Chordata</taxon>
        <taxon>Craniata</taxon>
        <taxon>Vertebrata</taxon>
        <taxon>Euteleostomi</taxon>
        <taxon>Actinopterygii</taxon>
        <taxon>Neopterygii</taxon>
        <taxon>Teleostei</taxon>
        <taxon>Anguilliformes</taxon>
        <taxon>Anguillidae</taxon>
        <taxon>Anguilla</taxon>
    </lineage>
</organism>
<dbReference type="AlphaFoldDB" id="A0A0E9XSA9"/>